<dbReference type="Gene3D" id="2.60.120.10">
    <property type="entry name" value="Jelly Rolls"/>
    <property type="match status" value="1"/>
</dbReference>
<dbReference type="InterPro" id="IPR018060">
    <property type="entry name" value="HTH_AraC"/>
</dbReference>
<gene>
    <name evidence="5" type="ORF">SJ05684_b51290</name>
</gene>
<dbReference type="PANTHER" id="PTHR43280:SF32">
    <property type="entry name" value="TRANSCRIPTIONAL REGULATORY PROTEIN"/>
    <property type="match status" value="1"/>
</dbReference>
<dbReference type="GO" id="GO:0043565">
    <property type="term" value="F:sequence-specific DNA binding"/>
    <property type="evidence" value="ECO:0007669"/>
    <property type="project" value="InterPro"/>
</dbReference>
<dbReference type="EMBL" id="CP023068">
    <property type="protein sequence ID" value="ASY66111.1"/>
    <property type="molecule type" value="Genomic_DNA"/>
</dbReference>
<evidence type="ECO:0000313" key="6">
    <source>
        <dbReference type="Proteomes" id="UP000217211"/>
    </source>
</evidence>
<dbReference type="PRINTS" id="PR00032">
    <property type="entry name" value="HTHARAC"/>
</dbReference>
<keyword evidence="2" id="KW-0238">DNA-binding</keyword>
<keyword evidence="3" id="KW-0804">Transcription</keyword>
<reference evidence="5 6" key="1">
    <citation type="submission" date="2017-08" db="EMBL/GenBank/DDBJ databases">
        <title>Multipartite genome sequences of Sinorhizobium species nodulating soybeans.</title>
        <authorList>
            <person name="Tian C.F."/>
        </authorList>
    </citation>
    <scope>NUCLEOTIDE SEQUENCE [LARGE SCALE GENOMIC DNA]</scope>
    <source>
        <strain evidence="5 6">CCBAU 05684</strain>
        <plasmid evidence="6">psj05684b</plasmid>
    </source>
</reference>
<keyword evidence="6" id="KW-1185">Reference proteome</keyword>
<dbReference type="SUPFAM" id="SSF51182">
    <property type="entry name" value="RmlC-like cupins"/>
    <property type="match status" value="1"/>
</dbReference>
<accession>A0A249PJM1</accession>
<organism evidence="5 6">
    <name type="scientific">Sinorhizobium sojae CCBAU 05684</name>
    <dbReference type="NCBI Taxonomy" id="716928"/>
    <lineage>
        <taxon>Bacteria</taxon>
        <taxon>Pseudomonadati</taxon>
        <taxon>Pseudomonadota</taxon>
        <taxon>Alphaproteobacteria</taxon>
        <taxon>Hyphomicrobiales</taxon>
        <taxon>Rhizobiaceae</taxon>
        <taxon>Sinorhizobium/Ensifer group</taxon>
        <taxon>Sinorhizobium</taxon>
    </lineage>
</organism>
<dbReference type="eggNOG" id="COG2207">
    <property type="taxonomic scope" value="Bacteria"/>
</dbReference>
<dbReference type="AlphaFoldDB" id="A0A249PJM1"/>
<dbReference type="PROSITE" id="PS01124">
    <property type="entry name" value="HTH_ARAC_FAMILY_2"/>
    <property type="match status" value="1"/>
</dbReference>
<dbReference type="InterPro" id="IPR011051">
    <property type="entry name" value="RmlC_Cupin_sf"/>
</dbReference>
<feature type="domain" description="HTH araC/xylS-type" evidence="4">
    <location>
        <begin position="203"/>
        <end position="301"/>
    </location>
</feature>
<dbReference type="KEGG" id="esj:SJ05684_b51290"/>
<dbReference type="Pfam" id="PF12833">
    <property type="entry name" value="HTH_18"/>
    <property type="match status" value="1"/>
</dbReference>
<dbReference type="SMART" id="SM00342">
    <property type="entry name" value="HTH_ARAC"/>
    <property type="match status" value="1"/>
</dbReference>
<dbReference type="PROSITE" id="PS00041">
    <property type="entry name" value="HTH_ARAC_FAMILY_1"/>
    <property type="match status" value="1"/>
</dbReference>
<evidence type="ECO:0000256" key="2">
    <source>
        <dbReference type="ARBA" id="ARBA00023125"/>
    </source>
</evidence>
<dbReference type="Proteomes" id="UP000217211">
    <property type="component" value="Plasmid pSJ05684b"/>
</dbReference>
<dbReference type="Gene3D" id="1.10.10.60">
    <property type="entry name" value="Homeodomain-like"/>
    <property type="match status" value="1"/>
</dbReference>
<evidence type="ECO:0000256" key="1">
    <source>
        <dbReference type="ARBA" id="ARBA00023015"/>
    </source>
</evidence>
<dbReference type="eggNOG" id="COG1917">
    <property type="taxonomic scope" value="Bacteria"/>
</dbReference>
<dbReference type="InterPro" id="IPR020449">
    <property type="entry name" value="Tscrpt_reg_AraC-type_HTH"/>
</dbReference>
<keyword evidence="1" id="KW-0805">Transcription regulation</keyword>
<dbReference type="PANTHER" id="PTHR43280">
    <property type="entry name" value="ARAC-FAMILY TRANSCRIPTIONAL REGULATOR"/>
    <property type="match status" value="1"/>
</dbReference>
<proteinExistence type="predicted"/>
<dbReference type="STRING" id="716928.GCA_000261485_04333"/>
<keyword evidence="5" id="KW-0614">Plasmid</keyword>
<dbReference type="GO" id="GO:0003700">
    <property type="term" value="F:DNA-binding transcription factor activity"/>
    <property type="evidence" value="ECO:0007669"/>
    <property type="project" value="InterPro"/>
</dbReference>
<sequence>MRGHGQRRQFAGTFFGMVTRRDVPAFFVYGEPSRALDVGFLHVETVMERRSVHFGHVSPHKHPLMGQITYWFQGGGTYRIEDETWNFSAPAISFVPSNIVHGFDVGEQSDAIVVSVSDDLLRSMAPQVELGLNAPILLKGESVDFTWKRIGLLLDMIADEYRLGGSASEKVLVGLISAVLSLMARLGGAGSLDATSPTVSLGMALRRAIDQHYKEEWPVGRYVDLLATTPHLIDKAAREVFGKTVKELLLDRRLLEAKRLLKFTIRPVEDIGREIGFDDPAYFSRFFRKRTGEAPAAWRRRHLHPEKATSVT</sequence>
<dbReference type="InterPro" id="IPR014710">
    <property type="entry name" value="RmlC-like_jellyroll"/>
</dbReference>
<dbReference type="InterPro" id="IPR009057">
    <property type="entry name" value="Homeodomain-like_sf"/>
</dbReference>
<name>A0A249PJM1_9HYPH</name>
<protein>
    <submittedName>
        <fullName evidence="5">Transcriptional regulator</fullName>
    </submittedName>
</protein>
<evidence type="ECO:0000256" key="3">
    <source>
        <dbReference type="ARBA" id="ARBA00023163"/>
    </source>
</evidence>
<dbReference type="SUPFAM" id="SSF46689">
    <property type="entry name" value="Homeodomain-like"/>
    <property type="match status" value="1"/>
</dbReference>
<evidence type="ECO:0000259" key="4">
    <source>
        <dbReference type="PROSITE" id="PS01124"/>
    </source>
</evidence>
<geneLocation type="plasmid" evidence="6">
    <name>psj05684b</name>
</geneLocation>
<evidence type="ECO:0000313" key="5">
    <source>
        <dbReference type="EMBL" id="ASY66111.1"/>
    </source>
</evidence>
<dbReference type="InterPro" id="IPR018062">
    <property type="entry name" value="HTH_AraC-typ_CS"/>
</dbReference>